<sequence>MSAPMQTQREQLRAIVAGKSIVRAQELRKAGIAGSTIQRALDDGDLVRIGRGLYQNPQSDFETEQTLAEVAKRIPKGVIAMLSALAYHGLTDQMPRKTWVAIGTSDWSTVSDYPPVRIVRFTDKYLHQGVEQQRISGVDVPIFSIPKTLADLFRNGRLVDRSVAVEGLRAALDQRKATPAQIADAARAGGAWRVMRPYLEALTFNG</sequence>
<organism evidence="2 3">
    <name type="scientific">Qipengyuania qiaonensis</name>
    <dbReference type="NCBI Taxonomy" id="2867240"/>
    <lineage>
        <taxon>Bacteria</taxon>
        <taxon>Pseudomonadati</taxon>
        <taxon>Pseudomonadota</taxon>
        <taxon>Alphaproteobacteria</taxon>
        <taxon>Sphingomonadales</taxon>
        <taxon>Erythrobacteraceae</taxon>
        <taxon>Qipengyuania</taxon>
    </lineage>
</organism>
<reference evidence="2 3" key="1">
    <citation type="submission" date="2021-08" db="EMBL/GenBank/DDBJ databases">
        <title>Comparative Genomics Analysis of the Genus Qipengyuania Reveals Extensive Genetic Diversity and Metabolic Versatility, Including the Description of Fifteen Novel Species.</title>
        <authorList>
            <person name="Liu Y."/>
        </authorList>
    </citation>
    <scope>NUCLEOTIDE SEQUENCE [LARGE SCALE GENOMIC DNA]</scope>
    <source>
        <strain evidence="2 3">6D47A</strain>
    </source>
</reference>
<evidence type="ECO:0000313" key="2">
    <source>
        <dbReference type="EMBL" id="MBX7482160.1"/>
    </source>
</evidence>
<gene>
    <name evidence="2" type="ORF">K3174_06425</name>
</gene>
<dbReference type="InterPro" id="IPR025159">
    <property type="entry name" value="AbiEi_N"/>
</dbReference>
<accession>A0ABS7J863</accession>
<feature type="domain" description="AbiEi antitoxin N-terminal" evidence="1">
    <location>
        <begin position="11"/>
        <end position="57"/>
    </location>
</feature>
<protein>
    <submittedName>
        <fullName evidence="2">AbiEi antitoxin N-terminal domain-containing protein</fullName>
    </submittedName>
</protein>
<comment type="caution">
    <text evidence="2">The sequence shown here is derived from an EMBL/GenBank/DDBJ whole genome shotgun (WGS) entry which is preliminary data.</text>
</comment>
<evidence type="ECO:0000313" key="3">
    <source>
        <dbReference type="Proteomes" id="UP000755104"/>
    </source>
</evidence>
<name>A0ABS7J863_9SPHN</name>
<dbReference type="EMBL" id="JAIGNO010000003">
    <property type="protein sequence ID" value="MBX7482160.1"/>
    <property type="molecule type" value="Genomic_DNA"/>
</dbReference>
<dbReference type="RefSeq" id="WP_221556982.1">
    <property type="nucleotide sequence ID" value="NZ_JAIGNO010000003.1"/>
</dbReference>
<evidence type="ECO:0000259" key="1">
    <source>
        <dbReference type="Pfam" id="PF13338"/>
    </source>
</evidence>
<proteinExistence type="predicted"/>
<dbReference type="Pfam" id="PF13338">
    <property type="entry name" value="AbiEi_4"/>
    <property type="match status" value="1"/>
</dbReference>
<dbReference type="Proteomes" id="UP000755104">
    <property type="component" value="Unassembled WGS sequence"/>
</dbReference>
<keyword evidence="3" id="KW-1185">Reference proteome</keyword>